<evidence type="ECO:0000313" key="2">
    <source>
        <dbReference type="Proteomes" id="UP000308600"/>
    </source>
</evidence>
<protein>
    <submittedName>
        <fullName evidence="1">Uncharacterized protein</fullName>
    </submittedName>
</protein>
<feature type="non-terminal residue" evidence="1">
    <location>
        <position position="1"/>
    </location>
</feature>
<keyword evidence="2" id="KW-1185">Reference proteome</keyword>
<organism evidence="1 2">
    <name type="scientific">Pluteus cervinus</name>
    <dbReference type="NCBI Taxonomy" id="181527"/>
    <lineage>
        <taxon>Eukaryota</taxon>
        <taxon>Fungi</taxon>
        <taxon>Dikarya</taxon>
        <taxon>Basidiomycota</taxon>
        <taxon>Agaricomycotina</taxon>
        <taxon>Agaricomycetes</taxon>
        <taxon>Agaricomycetidae</taxon>
        <taxon>Agaricales</taxon>
        <taxon>Pluteineae</taxon>
        <taxon>Pluteaceae</taxon>
        <taxon>Pluteus</taxon>
    </lineage>
</organism>
<evidence type="ECO:0000313" key="1">
    <source>
        <dbReference type="EMBL" id="TFK63286.1"/>
    </source>
</evidence>
<gene>
    <name evidence="1" type="ORF">BDN72DRAFT_776064</name>
</gene>
<reference evidence="1 2" key="1">
    <citation type="journal article" date="2019" name="Nat. Ecol. Evol.">
        <title>Megaphylogeny resolves global patterns of mushroom evolution.</title>
        <authorList>
            <person name="Varga T."/>
            <person name="Krizsan K."/>
            <person name="Foldi C."/>
            <person name="Dima B."/>
            <person name="Sanchez-Garcia M."/>
            <person name="Sanchez-Ramirez S."/>
            <person name="Szollosi G.J."/>
            <person name="Szarkandi J.G."/>
            <person name="Papp V."/>
            <person name="Albert L."/>
            <person name="Andreopoulos W."/>
            <person name="Angelini C."/>
            <person name="Antonin V."/>
            <person name="Barry K.W."/>
            <person name="Bougher N.L."/>
            <person name="Buchanan P."/>
            <person name="Buyck B."/>
            <person name="Bense V."/>
            <person name="Catcheside P."/>
            <person name="Chovatia M."/>
            <person name="Cooper J."/>
            <person name="Damon W."/>
            <person name="Desjardin D."/>
            <person name="Finy P."/>
            <person name="Geml J."/>
            <person name="Haridas S."/>
            <person name="Hughes K."/>
            <person name="Justo A."/>
            <person name="Karasinski D."/>
            <person name="Kautmanova I."/>
            <person name="Kiss B."/>
            <person name="Kocsube S."/>
            <person name="Kotiranta H."/>
            <person name="LaButti K.M."/>
            <person name="Lechner B.E."/>
            <person name="Liimatainen K."/>
            <person name="Lipzen A."/>
            <person name="Lukacs Z."/>
            <person name="Mihaltcheva S."/>
            <person name="Morgado L.N."/>
            <person name="Niskanen T."/>
            <person name="Noordeloos M.E."/>
            <person name="Ohm R.A."/>
            <person name="Ortiz-Santana B."/>
            <person name="Ovrebo C."/>
            <person name="Racz N."/>
            <person name="Riley R."/>
            <person name="Savchenko A."/>
            <person name="Shiryaev A."/>
            <person name="Soop K."/>
            <person name="Spirin V."/>
            <person name="Szebenyi C."/>
            <person name="Tomsovsky M."/>
            <person name="Tulloss R.E."/>
            <person name="Uehling J."/>
            <person name="Grigoriev I.V."/>
            <person name="Vagvolgyi C."/>
            <person name="Papp T."/>
            <person name="Martin F.M."/>
            <person name="Miettinen O."/>
            <person name="Hibbett D.S."/>
            <person name="Nagy L.G."/>
        </authorList>
    </citation>
    <scope>NUCLEOTIDE SEQUENCE [LARGE SCALE GENOMIC DNA]</scope>
    <source>
        <strain evidence="1 2">NL-1719</strain>
    </source>
</reference>
<proteinExistence type="predicted"/>
<dbReference type="Proteomes" id="UP000308600">
    <property type="component" value="Unassembled WGS sequence"/>
</dbReference>
<name>A0ACD3ACI4_9AGAR</name>
<sequence>TLDLIYDGLGARDLVRMFSVDRQFHAVAAEYMKRHWKVDRILKPFFFEEERLRFRHLQEEIGVVISGSAALQFFDRVKFENSDLDLYVHMACASRLEEWLEDIGFSKKVVVAWTGNEIEDVGRNPSMMYLDRSIAKITNFVRLEAVIQVIAVRDTVIETILNFGLTCVMNVITHCEAIAFYPDATFERREALVSHNEIEPRSQKLFNKYEERGWNILDYLSTAQRWDRKSDFYCASDAARVRCVGDKWCWVIRLPSDDFGPGQDLKHINTWVLKYDLLGANMGFTVLTQRNLAHSYVMALNMDLIEKVYEIISEIK</sequence>
<dbReference type="EMBL" id="ML208531">
    <property type="protein sequence ID" value="TFK63286.1"/>
    <property type="molecule type" value="Genomic_DNA"/>
</dbReference>
<accession>A0ACD3ACI4</accession>